<dbReference type="InterPro" id="IPR050763">
    <property type="entry name" value="ABC_transporter_ATP-binding"/>
</dbReference>
<evidence type="ECO:0000313" key="6">
    <source>
        <dbReference type="Proteomes" id="UP001476583"/>
    </source>
</evidence>
<protein>
    <submittedName>
        <fullName evidence="5">ABC transporter ATP-binding protein</fullName>
    </submittedName>
</protein>
<gene>
    <name evidence="5" type="ORF">WG219_12060</name>
</gene>
<evidence type="ECO:0000256" key="1">
    <source>
        <dbReference type="ARBA" id="ARBA00022448"/>
    </source>
</evidence>
<dbReference type="Gene3D" id="3.40.50.300">
    <property type="entry name" value="P-loop containing nucleotide triphosphate hydrolases"/>
    <property type="match status" value="1"/>
</dbReference>
<dbReference type="InterPro" id="IPR003439">
    <property type="entry name" value="ABC_transporter-like_ATP-bd"/>
</dbReference>
<dbReference type="PROSITE" id="PS00211">
    <property type="entry name" value="ABC_TRANSPORTER_1"/>
    <property type="match status" value="1"/>
</dbReference>
<dbReference type="InterPro" id="IPR027417">
    <property type="entry name" value="P-loop_NTPase"/>
</dbReference>
<organism evidence="5 6">
    <name type="scientific">Ectopseudomonas mendocina</name>
    <name type="common">Pseudomonas mendocina</name>
    <dbReference type="NCBI Taxonomy" id="300"/>
    <lineage>
        <taxon>Bacteria</taxon>
        <taxon>Pseudomonadati</taxon>
        <taxon>Pseudomonadota</taxon>
        <taxon>Gammaproteobacteria</taxon>
        <taxon>Pseudomonadales</taxon>
        <taxon>Pseudomonadaceae</taxon>
        <taxon>Ectopseudomonas</taxon>
    </lineage>
</organism>
<evidence type="ECO:0000259" key="4">
    <source>
        <dbReference type="PROSITE" id="PS50893"/>
    </source>
</evidence>
<dbReference type="GO" id="GO:0005524">
    <property type="term" value="F:ATP binding"/>
    <property type="evidence" value="ECO:0007669"/>
    <property type="project" value="UniProtKB-KW"/>
</dbReference>
<evidence type="ECO:0000256" key="2">
    <source>
        <dbReference type="ARBA" id="ARBA00022741"/>
    </source>
</evidence>
<dbReference type="PANTHER" id="PTHR42711:SF15">
    <property type="entry name" value="ABC-TYPE MULTIDRUG TRANSPORT SYSTEM, ATPASE COMPONENT"/>
    <property type="match status" value="1"/>
</dbReference>
<accession>A0ABZ2RCM0</accession>
<name>A0ABZ2RCM0_ECTME</name>
<dbReference type="SUPFAM" id="SSF52540">
    <property type="entry name" value="P-loop containing nucleoside triphosphate hydrolases"/>
    <property type="match status" value="1"/>
</dbReference>
<reference evidence="5 6" key="1">
    <citation type="submission" date="2024-03" db="EMBL/GenBank/DDBJ databases">
        <title>Complete genome of BD2.</title>
        <authorList>
            <person name="Cao G."/>
        </authorList>
    </citation>
    <scope>NUCLEOTIDE SEQUENCE [LARGE SCALE GENOMIC DNA]</scope>
    <source>
        <strain evidence="5 6">BD2</strain>
    </source>
</reference>
<sequence>MSTALSIRQLTKTYNNGFQALHGIDLDVAEGDFFALLGPNGAGKSTTIGILSTLVTKSSGTVNVFGNDLDKQPLALKRCLGVVPQEFNFNQFEKPFDIVVTQAGYYGIPARIAKERAEQYLNQLGLWSKHNVPSRELSGGMKRRLMIARALVHQPRLLILDEPTAGVDIELRRSMWSFLTELNEQGITIILTTHYLEEAEQLCRNIGIIDHGRIVENTSMKELLKTLHVETFLLDLAEPLMAEPQLPGYPAKIIDAHTLEVQVEKTLGISELFRLLAAQNIQVLSMRNKSNRLEELFVSLVEKNLQKVAV</sequence>
<dbReference type="EMBL" id="CP148074">
    <property type="protein sequence ID" value="WXL24087.1"/>
    <property type="molecule type" value="Genomic_DNA"/>
</dbReference>
<feature type="domain" description="ABC transporter" evidence="4">
    <location>
        <begin position="5"/>
        <end position="236"/>
    </location>
</feature>
<keyword evidence="6" id="KW-1185">Reference proteome</keyword>
<keyword evidence="2" id="KW-0547">Nucleotide-binding</keyword>
<evidence type="ECO:0000313" key="5">
    <source>
        <dbReference type="EMBL" id="WXL24087.1"/>
    </source>
</evidence>
<dbReference type="InterPro" id="IPR003593">
    <property type="entry name" value="AAA+_ATPase"/>
</dbReference>
<dbReference type="SMART" id="SM00382">
    <property type="entry name" value="AAA"/>
    <property type="match status" value="1"/>
</dbReference>
<dbReference type="Pfam" id="PF00005">
    <property type="entry name" value="ABC_tran"/>
    <property type="match status" value="1"/>
</dbReference>
<proteinExistence type="predicted"/>
<evidence type="ECO:0000256" key="3">
    <source>
        <dbReference type="ARBA" id="ARBA00022840"/>
    </source>
</evidence>
<dbReference type="Proteomes" id="UP001476583">
    <property type="component" value="Chromosome"/>
</dbReference>
<dbReference type="PANTHER" id="PTHR42711">
    <property type="entry name" value="ABC TRANSPORTER ATP-BINDING PROTEIN"/>
    <property type="match status" value="1"/>
</dbReference>
<keyword evidence="3 5" id="KW-0067">ATP-binding</keyword>
<dbReference type="InterPro" id="IPR017871">
    <property type="entry name" value="ABC_transporter-like_CS"/>
</dbReference>
<dbReference type="PROSITE" id="PS50893">
    <property type="entry name" value="ABC_TRANSPORTER_2"/>
    <property type="match status" value="1"/>
</dbReference>
<keyword evidence="1" id="KW-0813">Transport</keyword>